<evidence type="ECO:0000313" key="2">
    <source>
        <dbReference type="Proteomes" id="UP000814140"/>
    </source>
</evidence>
<sequence>MLPFYFFIAAALGVLGTTIRVQTVQASALIFTIRGYQMHSILVSRMSTPLGQRGTCFGLLLFDDVAKYLNIANTPSSLEPLQPVATCGPQELLPLLNTTMDCTTNPLPSVNDTVASDDEAMSEAASPSPIVAETVPDTSDDVEVVISEVSKTHPYSNALSRALQLTLDHGFRASKAVKSANDHVPWVSPKVFNFLKPLILGIAILFAVPFSVMFVSRADFEIQIPGRWRFGTQGMNPLNSPALVAEAEAVNKSIAAAATKSPQWGDNVFRQAPSADAPTTSDCLFTFRATLASVDDLEGSPHSSVTITPESIQLTGRTAPASTQTVSGSLRPTPKASPIAKALAIAGMTVPLHLLGQPSEEVSATTAVGSPLSSPMPASTGSSTSETQSLEEPARGDEGRVSPPTPTSSTPTPSAHGSRSKRNKKRKNGRKN</sequence>
<accession>A0ACB8THM9</accession>
<proteinExistence type="predicted"/>
<evidence type="ECO:0000313" key="1">
    <source>
        <dbReference type="EMBL" id="KAI0067896.1"/>
    </source>
</evidence>
<comment type="caution">
    <text evidence="1">The sequence shown here is derived from an EMBL/GenBank/DDBJ whole genome shotgun (WGS) entry which is preliminary data.</text>
</comment>
<dbReference type="Proteomes" id="UP000814140">
    <property type="component" value="Unassembled WGS sequence"/>
</dbReference>
<reference evidence="1" key="1">
    <citation type="submission" date="2021-03" db="EMBL/GenBank/DDBJ databases">
        <authorList>
            <consortium name="DOE Joint Genome Institute"/>
            <person name="Ahrendt S."/>
            <person name="Looney B.P."/>
            <person name="Miyauchi S."/>
            <person name="Morin E."/>
            <person name="Drula E."/>
            <person name="Courty P.E."/>
            <person name="Chicoki N."/>
            <person name="Fauchery L."/>
            <person name="Kohler A."/>
            <person name="Kuo A."/>
            <person name="Labutti K."/>
            <person name="Pangilinan J."/>
            <person name="Lipzen A."/>
            <person name="Riley R."/>
            <person name="Andreopoulos W."/>
            <person name="He G."/>
            <person name="Johnson J."/>
            <person name="Barry K.W."/>
            <person name="Grigoriev I.V."/>
            <person name="Nagy L."/>
            <person name="Hibbett D."/>
            <person name="Henrissat B."/>
            <person name="Matheny P.B."/>
            <person name="Labbe J."/>
            <person name="Martin F."/>
        </authorList>
    </citation>
    <scope>NUCLEOTIDE SEQUENCE</scope>
    <source>
        <strain evidence="1">HHB10654</strain>
    </source>
</reference>
<organism evidence="1 2">
    <name type="scientific">Artomyces pyxidatus</name>
    <dbReference type="NCBI Taxonomy" id="48021"/>
    <lineage>
        <taxon>Eukaryota</taxon>
        <taxon>Fungi</taxon>
        <taxon>Dikarya</taxon>
        <taxon>Basidiomycota</taxon>
        <taxon>Agaricomycotina</taxon>
        <taxon>Agaricomycetes</taxon>
        <taxon>Russulales</taxon>
        <taxon>Auriscalpiaceae</taxon>
        <taxon>Artomyces</taxon>
    </lineage>
</organism>
<protein>
    <submittedName>
        <fullName evidence="1">Uncharacterized protein</fullName>
    </submittedName>
</protein>
<dbReference type="EMBL" id="MU277189">
    <property type="protein sequence ID" value="KAI0067896.1"/>
    <property type="molecule type" value="Genomic_DNA"/>
</dbReference>
<name>A0ACB8THM9_9AGAM</name>
<keyword evidence="2" id="KW-1185">Reference proteome</keyword>
<reference evidence="1" key="2">
    <citation type="journal article" date="2022" name="New Phytol.">
        <title>Evolutionary transition to the ectomycorrhizal habit in the genomes of a hyperdiverse lineage of mushroom-forming fungi.</title>
        <authorList>
            <person name="Looney B."/>
            <person name="Miyauchi S."/>
            <person name="Morin E."/>
            <person name="Drula E."/>
            <person name="Courty P.E."/>
            <person name="Kohler A."/>
            <person name="Kuo A."/>
            <person name="LaButti K."/>
            <person name="Pangilinan J."/>
            <person name="Lipzen A."/>
            <person name="Riley R."/>
            <person name="Andreopoulos W."/>
            <person name="He G."/>
            <person name="Johnson J."/>
            <person name="Nolan M."/>
            <person name="Tritt A."/>
            <person name="Barry K.W."/>
            <person name="Grigoriev I.V."/>
            <person name="Nagy L.G."/>
            <person name="Hibbett D."/>
            <person name="Henrissat B."/>
            <person name="Matheny P.B."/>
            <person name="Labbe J."/>
            <person name="Martin F.M."/>
        </authorList>
    </citation>
    <scope>NUCLEOTIDE SEQUENCE</scope>
    <source>
        <strain evidence="1">HHB10654</strain>
    </source>
</reference>
<gene>
    <name evidence="1" type="ORF">BV25DRAFT_1911760</name>
</gene>